<name>L8GL49_ACACF</name>
<evidence type="ECO:0000313" key="1">
    <source>
        <dbReference type="EMBL" id="ELR13795.1"/>
    </source>
</evidence>
<dbReference type="AlphaFoldDB" id="L8GL49"/>
<reference evidence="1 2" key="1">
    <citation type="journal article" date="2013" name="Genome Biol.">
        <title>Genome of Acanthamoeba castellanii highlights extensive lateral gene transfer and early evolution of tyrosine kinase signaling.</title>
        <authorList>
            <person name="Clarke M."/>
            <person name="Lohan A.J."/>
            <person name="Liu B."/>
            <person name="Lagkouvardos I."/>
            <person name="Roy S."/>
            <person name="Zafar N."/>
            <person name="Bertelli C."/>
            <person name="Schilde C."/>
            <person name="Kianianmomeni A."/>
            <person name="Burglin T.R."/>
            <person name="Frech C."/>
            <person name="Turcotte B."/>
            <person name="Kopec K.O."/>
            <person name="Synnott J.M."/>
            <person name="Choo C."/>
            <person name="Paponov I."/>
            <person name="Finkler A."/>
            <person name="Soon Heng Tan C."/>
            <person name="Hutchins A.P."/>
            <person name="Weinmeier T."/>
            <person name="Rattei T."/>
            <person name="Chu J.S."/>
            <person name="Gimenez G."/>
            <person name="Irimia M."/>
            <person name="Rigden D.J."/>
            <person name="Fitzpatrick D.A."/>
            <person name="Lorenzo-Morales J."/>
            <person name="Bateman A."/>
            <person name="Chiu C.H."/>
            <person name="Tang P."/>
            <person name="Hegemann P."/>
            <person name="Fromm H."/>
            <person name="Raoult D."/>
            <person name="Greub G."/>
            <person name="Miranda-Saavedra D."/>
            <person name="Chen N."/>
            <person name="Nash P."/>
            <person name="Ginger M.L."/>
            <person name="Horn M."/>
            <person name="Schaap P."/>
            <person name="Caler L."/>
            <person name="Loftus B."/>
        </authorList>
    </citation>
    <scope>NUCLEOTIDE SEQUENCE [LARGE SCALE GENOMIC DNA]</scope>
    <source>
        <strain evidence="1 2">Neff</strain>
    </source>
</reference>
<dbReference type="RefSeq" id="XP_004335808.1">
    <property type="nucleotide sequence ID" value="XM_004335760.1"/>
</dbReference>
<protein>
    <submittedName>
        <fullName evidence="1">Uncharacterized protein</fullName>
    </submittedName>
</protein>
<proteinExistence type="predicted"/>
<sequence length="114" mass="12896">MEAQFGKDITINQDPNHYVKGLIKSFEHLTEDFPALADLGASLKTHFLLGVKYHWNEEAFCSHMRGFVPHTTDECHTQCLHAPQPQKTTPHLHPVNDAAAVDALWVFIEGYVDD</sequence>
<dbReference type="Proteomes" id="UP000011083">
    <property type="component" value="Unassembled WGS sequence"/>
</dbReference>
<keyword evidence="2" id="KW-1185">Reference proteome</keyword>
<dbReference type="KEGG" id="acan:ACA1_076480"/>
<dbReference type="EMBL" id="KB008074">
    <property type="protein sequence ID" value="ELR13795.1"/>
    <property type="molecule type" value="Genomic_DNA"/>
</dbReference>
<gene>
    <name evidence="1" type="ORF">ACA1_076480</name>
</gene>
<dbReference type="VEuPathDB" id="AmoebaDB:ACA1_076480"/>
<evidence type="ECO:0000313" key="2">
    <source>
        <dbReference type="Proteomes" id="UP000011083"/>
    </source>
</evidence>
<accession>L8GL49</accession>
<organism evidence="1 2">
    <name type="scientific">Acanthamoeba castellanii (strain ATCC 30010 / Neff)</name>
    <dbReference type="NCBI Taxonomy" id="1257118"/>
    <lineage>
        <taxon>Eukaryota</taxon>
        <taxon>Amoebozoa</taxon>
        <taxon>Discosea</taxon>
        <taxon>Longamoebia</taxon>
        <taxon>Centramoebida</taxon>
        <taxon>Acanthamoebidae</taxon>
        <taxon>Acanthamoeba</taxon>
    </lineage>
</organism>
<dbReference type="GeneID" id="14914432"/>